<keyword evidence="2" id="KW-1185">Reference proteome</keyword>
<organism evidence="1 2">
    <name type="scientific">Willisornis vidua</name>
    <name type="common">Xingu scale-backed antbird</name>
    <dbReference type="NCBI Taxonomy" id="1566151"/>
    <lineage>
        <taxon>Eukaryota</taxon>
        <taxon>Metazoa</taxon>
        <taxon>Chordata</taxon>
        <taxon>Craniata</taxon>
        <taxon>Vertebrata</taxon>
        <taxon>Euteleostomi</taxon>
        <taxon>Archelosauria</taxon>
        <taxon>Archosauria</taxon>
        <taxon>Dinosauria</taxon>
        <taxon>Saurischia</taxon>
        <taxon>Theropoda</taxon>
        <taxon>Coelurosauria</taxon>
        <taxon>Aves</taxon>
        <taxon>Neognathae</taxon>
        <taxon>Neoaves</taxon>
        <taxon>Telluraves</taxon>
        <taxon>Australaves</taxon>
        <taxon>Passeriformes</taxon>
        <taxon>Thamnophilidae</taxon>
        <taxon>Willisornis</taxon>
    </lineage>
</organism>
<sequence length="101" mass="11377">MKLMKGLEHKSDEEQLRELELFSLEKRALRWDLITVYNQLKGGCSEMGVGLFSQVTSDKRGGKSFKLFQGRLGLNTRENYFMKGSSSIGTGCPGKRSGHYP</sequence>
<evidence type="ECO:0000313" key="1">
    <source>
        <dbReference type="EMBL" id="KAJ7418546.1"/>
    </source>
</evidence>
<protein>
    <submittedName>
        <fullName evidence="1">Uncharacterized protein</fullName>
    </submittedName>
</protein>
<dbReference type="Proteomes" id="UP001145742">
    <property type="component" value="Unassembled WGS sequence"/>
</dbReference>
<name>A0ABQ9DBU8_9PASS</name>
<gene>
    <name evidence="1" type="ORF">WISP_58447</name>
</gene>
<evidence type="ECO:0000313" key="2">
    <source>
        <dbReference type="Proteomes" id="UP001145742"/>
    </source>
</evidence>
<accession>A0ABQ9DBU8</accession>
<dbReference type="EMBL" id="WHWB01033629">
    <property type="protein sequence ID" value="KAJ7418546.1"/>
    <property type="molecule type" value="Genomic_DNA"/>
</dbReference>
<comment type="caution">
    <text evidence="1">The sequence shown here is derived from an EMBL/GenBank/DDBJ whole genome shotgun (WGS) entry which is preliminary data.</text>
</comment>
<proteinExistence type="predicted"/>
<reference evidence="1" key="1">
    <citation type="submission" date="2019-10" db="EMBL/GenBank/DDBJ databases">
        <authorList>
            <person name="Soares A.E.R."/>
            <person name="Aleixo A."/>
            <person name="Schneider P."/>
            <person name="Miyaki C.Y."/>
            <person name="Schneider M.P."/>
            <person name="Mello C."/>
            <person name="Vasconcelos A.T.R."/>
        </authorList>
    </citation>
    <scope>NUCLEOTIDE SEQUENCE</scope>
    <source>
        <tissue evidence="1">Muscle</tissue>
    </source>
</reference>